<comment type="caution">
    <text evidence="2">The sequence shown here is derived from an EMBL/GenBank/DDBJ whole genome shotgun (WGS) entry which is preliminary data.</text>
</comment>
<dbReference type="Proteomes" id="UP001515480">
    <property type="component" value="Unassembled WGS sequence"/>
</dbReference>
<accession>A0AB34JYI7</accession>
<dbReference type="InterPro" id="IPR006852">
    <property type="entry name" value="TOD1_MUCI70"/>
</dbReference>
<dbReference type="InterPro" id="IPR048354">
    <property type="entry name" value="TOD1_MUCI70_glycTrfase_dom"/>
</dbReference>
<proteinExistence type="predicted"/>
<organism evidence="2 3">
    <name type="scientific">Prymnesium parvum</name>
    <name type="common">Toxic golden alga</name>
    <dbReference type="NCBI Taxonomy" id="97485"/>
    <lineage>
        <taxon>Eukaryota</taxon>
        <taxon>Haptista</taxon>
        <taxon>Haptophyta</taxon>
        <taxon>Prymnesiophyceae</taxon>
        <taxon>Prymnesiales</taxon>
        <taxon>Prymnesiaceae</taxon>
        <taxon>Prymnesium</taxon>
    </lineage>
</organism>
<feature type="domain" description="TOD1/MUCI70 glycosyltransferase-like" evidence="1">
    <location>
        <begin position="147"/>
        <end position="337"/>
    </location>
</feature>
<dbReference type="PANTHER" id="PTHR12956">
    <property type="entry name" value="ALKALINE CERAMIDASE-RELATED"/>
    <property type="match status" value="1"/>
</dbReference>
<evidence type="ECO:0000313" key="3">
    <source>
        <dbReference type="Proteomes" id="UP001515480"/>
    </source>
</evidence>
<sequence length="543" mass="60152">MRTSRFLPTAAATLASILVFRSYMYEHQWTQTTTVPSRKPVIGKAAALPSADSGPLHHADPSVPRVTPLPVASEAAPTVHGSETRSLVFMQRSSSAEQCEALRGTFVNGRSCKLTCAALNAPVRASLLGANDQARGTEFVVRPRTIGAHFAGNQSLAERTEALAGCRSPAGTHCGFMAPSAFDDAAKESASTTCSTVVLTAILGGLDILRQPLHPPSRGMQDCYFAFVDEKSAAQALQQAGSSGRHSPRDRATPSALPRVGSWTLLVLRGKLPFNNLRRDSRIPKMLPHRLFPAASHCIWVDGKLQLTIEPHKAIAKYLDAQGAFFGAMRNLRRNNIDQEYYWILSWLCKGALDGIAPKPVTLRQRALTANRGLRRAHSRVQLFGSQSQKNAHMAQNRRLLTEIATATPRRASALFRDREKEDSCAAVKEQWNLYSKEQLASEGWVLETVVMEGALLLMDLRSPALRCLLCNWFNEYVRFSERDQLSFAYVLYAMRPRVPVYLLPRRFHWSATVEDDTAKCYNATVADTQHLALRFQHSQART</sequence>
<feature type="domain" description="TOD1/MUCI70 glycosyltransferase-like" evidence="1">
    <location>
        <begin position="424"/>
        <end position="501"/>
    </location>
</feature>
<dbReference type="Pfam" id="PF04765">
    <property type="entry name" value="TOD1_MUCI70"/>
    <property type="match status" value="2"/>
</dbReference>
<reference evidence="2 3" key="1">
    <citation type="journal article" date="2024" name="Science">
        <title>Giant polyketide synthase enzymes in the biosynthesis of giant marine polyether toxins.</title>
        <authorList>
            <person name="Fallon T.R."/>
            <person name="Shende V.V."/>
            <person name="Wierzbicki I.H."/>
            <person name="Pendleton A.L."/>
            <person name="Watervoot N.F."/>
            <person name="Auber R.P."/>
            <person name="Gonzalez D.J."/>
            <person name="Wisecaver J.H."/>
            <person name="Moore B.S."/>
        </authorList>
    </citation>
    <scope>NUCLEOTIDE SEQUENCE [LARGE SCALE GENOMIC DNA]</scope>
    <source>
        <strain evidence="2 3">12B1</strain>
    </source>
</reference>
<keyword evidence="3" id="KW-1185">Reference proteome</keyword>
<protein>
    <recommendedName>
        <fullName evidence="1">TOD1/MUCI70 glycosyltransferase-like domain-containing protein</fullName>
    </recommendedName>
</protein>
<dbReference type="AlphaFoldDB" id="A0AB34JYI7"/>
<evidence type="ECO:0000259" key="1">
    <source>
        <dbReference type="Pfam" id="PF04765"/>
    </source>
</evidence>
<name>A0AB34JYI7_PRYPA</name>
<evidence type="ECO:0000313" key="2">
    <source>
        <dbReference type="EMBL" id="KAL1525324.1"/>
    </source>
</evidence>
<dbReference type="EMBL" id="JBGBPQ010000004">
    <property type="protein sequence ID" value="KAL1525324.1"/>
    <property type="molecule type" value="Genomic_DNA"/>
</dbReference>
<gene>
    <name evidence="2" type="ORF">AB1Y20_020185</name>
</gene>